<dbReference type="GO" id="GO:0006465">
    <property type="term" value="P:signal peptide processing"/>
    <property type="evidence" value="ECO:0007669"/>
    <property type="project" value="InterPro"/>
</dbReference>
<dbReference type="GO" id="GO:0006627">
    <property type="term" value="P:protein processing involved in protein targeting to mitochondrion"/>
    <property type="evidence" value="ECO:0007669"/>
    <property type="project" value="TreeGrafter"/>
</dbReference>
<feature type="active site" evidence="7">
    <location>
        <position position="58"/>
    </location>
</feature>
<dbReference type="InterPro" id="IPR000223">
    <property type="entry name" value="Pept_S26A_signal_pept_1"/>
</dbReference>
<evidence type="ECO:0000256" key="4">
    <source>
        <dbReference type="ARBA" id="ARBA00023128"/>
    </source>
</evidence>
<evidence type="ECO:0000256" key="2">
    <source>
        <dbReference type="ARBA" id="ARBA00022792"/>
    </source>
</evidence>
<dbReference type="OrthoDB" id="4031at2759"/>
<dbReference type="SUPFAM" id="SSF51306">
    <property type="entry name" value="LexA/Signal peptidase"/>
    <property type="match status" value="1"/>
</dbReference>
<dbReference type="EMBL" id="VWRR01000019">
    <property type="protein sequence ID" value="KAF6000518.1"/>
    <property type="molecule type" value="Genomic_DNA"/>
</dbReference>
<dbReference type="Gene3D" id="2.10.109.10">
    <property type="entry name" value="Umud Fragment, subunit A"/>
    <property type="match status" value="1"/>
</dbReference>
<dbReference type="Proteomes" id="UP000530660">
    <property type="component" value="Unassembled WGS sequence"/>
</dbReference>
<dbReference type="PANTHER" id="PTHR12383">
    <property type="entry name" value="PROTEASE FAMILY S26 MITOCHONDRIAL INNER MEMBRANE PROTEASE-RELATED"/>
    <property type="match status" value="1"/>
</dbReference>
<evidence type="ECO:0000256" key="1">
    <source>
        <dbReference type="ARBA" id="ARBA00004273"/>
    </source>
</evidence>
<keyword evidence="8" id="KW-0645">Protease</keyword>
<dbReference type="InterPro" id="IPR036286">
    <property type="entry name" value="LexA/Signal_pep-like_sf"/>
</dbReference>
<comment type="caution">
    <text evidence="10">The sequence shown here is derived from an EMBL/GenBank/DDBJ whole genome shotgun (WGS) entry which is preliminary data.</text>
</comment>
<reference evidence="10 11" key="1">
    <citation type="journal article" date="2020" name="J. Phycol.">
        <title>Comparative genome analysis reveals Cyanidiococcus gen. nov., a new extremophilic red algal genus sister to Cyanidioschyzon (Cyanidioschyzonaceae, Rhodophyta).</title>
        <authorList>
            <person name="Liu S.-L."/>
            <person name="Chiang Y.-R."/>
            <person name="Yoon H.S."/>
            <person name="Fu H.-Y."/>
        </authorList>
    </citation>
    <scope>NUCLEOTIDE SEQUENCE [LARGE SCALE GENOMIC DNA]</scope>
    <source>
        <strain evidence="10 11">THAL066</strain>
    </source>
</reference>
<dbReference type="AlphaFoldDB" id="A0A7J7IBY2"/>
<evidence type="ECO:0000313" key="11">
    <source>
        <dbReference type="Proteomes" id="UP000530660"/>
    </source>
</evidence>
<dbReference type="InterPro" id="IPR052064">
    <property type="entry name" value="Mito_IMP1_subunit"/>
</dbReference>
<keyword evidence="3 8" id="KW-0378">Hydrolase</keyword>
<dbReference type="PANTHER" id="PTHR12383:SF16">
    <property type="entry name" value="MITOCHONDRIAL INNER MEMBRANE PROTEASE SUBUNIT 1"/>
    <property type="match status" value="1"/>
</dbReference>
<keyword evidence="11" id="KW-1185">Reference proteome</keyword>
<evidence type="ECO:0000256" key="8">
    <source>
        <dbReference type="RuleBase" id="RU362041"/>
    </source>
</evidence>
<evidence type="ECO:0000256" key="6">
    <source>
        <dbReference type="ARBA" id="ARBA00038445"/>
    </source>
</evidence>
<comment type="similarity">
    <text evidence="6">Belongs to the peptidase S26 family. IMP1 subfamily.</text>
</comment>
<dbReference type="InterPro" id="IPR019533">
    <property type="entry name" value="Peptidase_S26"/>
</dbReference>
<dbReference type="GO" id="GO:0004252">
    <property type="term" value="F:serine-type endopeptidase activity"/>
    <property type="evidence" value="ECO:0007669"/>
    <property type="project" value="InterPro"/>
</dbReference>
<organism evidence="10 11">
    <name type="scientific">Cyanidiococcus yangmingshanensis</name>
    <dbReference type="NCBI Taxonomy" id="2690220"/>
    <lineage>
        <taxon>Eukaryota</taxon>
        <taxon>Rhodophyta</taxon>
        <taxon>Bangiophyceae</taxon>
        <taxon>Cyanidiales</taxon>
        <taxon>Cyanidiaceae</taxon>
        <taxon>Cyanidiococcus</taxon>
    </lineage>
</organism>
<dbReference type="Pfam" id="PF10502">
    <property type="entry name" value="Peptidase_S26"/>
    <property type="match status" value="1"/>
</dbReference>
<evidence type="ECO:0000256" key="7">
    <source>
        <dbReference type="PIRSR" id="PIRSR600223-1"/>
    </source>
</evidence>
<evidence type="ECO:0000313" key="10">
    <source>
        <dbReference type="EMBL" id="KAF6000518.1"/>
    </source>
</evidence>
<keyword evidence="5" id="KW-0472">Membrane</keyword>
<dbReference type="NCBIfam" id="TIGR02227">
    <property type="entry name" value="sigpep_I_bact"/>
    <property type="match status" value="1"/>
</dbReference>
<name>A0A7J7IBY2_9RHOD</name>
<accession>A0A7J7IBY2</accession>
<dbReference type="PRINTS" id="PR00727">
    <property type="entry name" value="LEADERPTASE"/>
</dbReference>
<protein>
    <recommendedName>
        <fullName evidence="8">Mitochondrial inner membrane protease subunit</fullName>
        <ecNumber evidence="8">3.4.21.-</ecNumber>
    </recommendedName>
</protein>
<feature type="domain" description="Peptidase S26" evidence="9">
    <location>
        <begin position="50"/>
        <end position="177"/>
    </location>
</feature>
<sequence length="201" mass="21919">MLDGTAFKIPRFLFRTAKSIFRSVPELPLRGASLLKFAAALYMFQRNVGELMICIGPSMLPTLSADGDVVILEHLTPQLREVERADVIVAVSPQNPRMSVCKRVIALSGEKVSVSNKTADRIEESHPELVRRGSLVSFIAIPQGHVWLEGDNPANSTDSRQYGPVPVSLIRGRVLYRILPLENAGHIAPPPADLGKASSTT</sequence>
<dbReference type="CDD" id="cd06530">
    <property type="entry name" value="S26_SPase_I"/>
    <property type="match status" value="1"/>
</dbReference>
<evidence type="ECO:0000256" key="5">
    <source>
        <dbReference type="ARBA" id="ARBA00023136"/>
    </source>
</evidence>
<dbReference type="GO" id="GO:0042720">
    <property type="term" value="C:mitochondrial inner membrane peptidase complex"/>
    <property type="evidence" value="ECO:0007669"/>
    <property type="project" value="TreeGrafter"/>
</dbReference>
<gene>
    <name evidence="10" type="primary">IMMP1L</name>
    <name evidence="10" type="ORF">F1559_000960</name>
</gene>
<dbReference type="EC" id="3.4.21.-" evidence="8"/>
<keyword evidence="2 8" id="KW-0999">Mitochondrion inner membrane</keyword>
<evidence type="ECO:0000256" key="3">
    <source>
        <dbReference type="ARBA" id="ARBA00022801"/>
    </source>
</evidence>
<keyword evidence="4 8" id="KW-0496">Mitochondrion</keyword>
<comment type="subcellular location">
    <subcellularLocation>
        <location evidence="1 8">Mitochondrion inner membrane</location>
    </subcellularLocation>
</comment>
<feature type="active site" evidence="7">
    <location>
        <position position="102"/>
    </location>
</feature>
<evidence type="ECO:0000259" key="9">
    <source>
        <dbReference type="Pfam" id="PF10502"/>
    </source>
</evidence>
<proteinExistence type="inferred from homology"/>